<dbReference type="Gene3D" id="2.60.120.380">
    <property type="match status" value="2"/>
</dbReference>
<dbReference type="PROSITE" id="PS00139">
    <property type="entry name" value="THIOL_PROTEASE_CYS"/>
    <property type="match status" value="1"/>
</dbReference>
<dbReference type="InterPro" id="IPR001300">
    <property type="entry name" value="Peptidase_C2_calpain_cat"/>
</dbReference>
<dbReference type="FunFam" id="3.90.70.10:FF:000073">
    <property type="entry name" value="Calpain 10"/>
    <property type="match status" value="1"/>
</dbReference>
<sequence length="695" mass="76394">MLVSLEMASLLSKTSQERPSLACKYTVSMETSAWSPVLGAPWLWPQRCLGSTESASLAWKEEICATPRLFADNPQEGQVKQGLLGDCWFLCACAALQKSRHLLDQVFPPGQPSWHDHTYRGSFTCRVWQFGRWVEVTIDDRLPCLAGRLCFSRCQREDVFWLPLLEKVYAKVYGSYEHLWAGQVADALVDLTGGLAERWSLRDLARASSQQDRPGGSEHRTCRRLLSLKDRCLISCSVLSPRAGARELGEFHAFIVSDLRELQGRAGQSILLLCIQNPWGRRCWQGPWREGGEGWSRVDPADESELLSQLQEGEFWVEEEEFLQEFDEVTVGFPITEAGHLQSLYSGKALCHTQELPGAWVKGQSAGGCRNNSGFPSNPKFWLRVSEPSEVFAAVLQRPRVCAAGQAGRARAPVGDRLASRSPASFLGEDYQAVGLHIWKVEKRRVSLPRVLSTPPVAGTVCHAYDREVHLRCELTPGYYLAVPSTFLKDVPAQFLLRVFSSGRVSLSNPCFPLSVPEGPGPRCVRVTLRQHCQDTQCHPIGFHVFQVPGTGGSQAAPGLLLQEPVLSCVPHRYAQEVSRLCHLSAGAYRIVPSTYLPDTEGAFTVTIATRIDRWGSRARGSSVYGVHRPVVAPAPTCPGGTAGEHVSLQGPGRRTRPFLELGASRATLFSLLQALHSQPGEAGAAPSGGLLHGS</sequence>
<reference evidence="9" key="2">
    <citation type="submission" date="2025-08" db="UniProtKB">
        <authorList>
            <consortium name="RefSeq"/>
        </authorList>
    </citation>
    <scope>IDENTIFICATION</scope>
    <source>
        <tissue evidence="9">Blood</tissue>
    </source>
</reference>
<evidence type="ECO:0000256" key="4">
    <source>
        <dbReference type="ARBA" id="ARBA00022807"/>
    </source>
</evidence>
<dbReference type="FunFam" id="2.60.120.380:FF:000006">
    <property type="entry name" value="Calpain 10"/>
    <property type="match status" value="1"/>
</dbReference>
<dbReference type="AlphaFoldDB" id="A0A3Q7QCD0"/>
<feature type="active site" evidence="5 6">
    <location>
        <position position="252"/>
    </location>
</feature>
<proteinExistence type="inferred from homology"/>
<gene>
    <name evidence="9" type="primary">CAPN10</name>
</gene>
<organism evidence="8 9">
    <name type="scientific">Callorhinus ursinus</name>
    <name type="common">Northern fur seal</name>
    <dbReference type="NCBI Taxonomy" id="34884"/>
    <lineage>
        <taxon>Eukaryota</taxon>
        <taxon>Metazoa</taxon>
        <taxon>Chordata</taxon>
        <taxon>Craniata</taxon>
        <taxon>Vertebrata</taxon>
        <taxon>Euteleostomi</taxon>
        <taxon>Mammalia</taxon>
        <taxon>Eutheria</taxon>
        <taxon>Laurasiatheria</taxon>
        <taxon>Carnivora</taxon>
        <taxon>Caniformia</taxon>
        <taxon>Pinnipedia</taxon>
        <taxon>Otariidae</taxon>
        <taxon>Callorhinus</taxon>
    </lineage>
</organism>
<evidence type="ECO:0000256" key="2">
    <source>
        <dbReference type="ARBA" id="ARBA00022670"/>
    </source>
</evidence>
<dbReference type="RefSeq" id="XP_025744370.1">
    <property type="nucleotide sequence ID" value="XM_025888585.1"/>
</dbReference>
<evidence type="ECO:0000313" key="8">
    <source>
        <dbReference type="Proteomes" id="UP000286641"/>
    </source>
</evidence>
<dbReference type="SMART" id="SM00230">
    <property type="entry name" value="CysPc"/>
    <property type="match status" value="1"/>
</dbReference>
<name>A0A3Q7QCD0_CALUR</name>
<dbReference type="Gene3D" id="3.90.70.10">
    <property type="entry name" value="Cysteine proteinases"/>
    <property type="match status" value="1"/>
</dbReference>
<dbReference type="PANTHER" id="PTHR10183">
    <property type="entry name" value="CALPAIN"/>
    <property type="match status" value="1"/>
</dbReference>
<evidence type="ECO:0000259" key="7">
    <source>
        <dbReference type="PROSITE" id="PS50203"/>
    </source>
</evidence>
<dbReference type="PANTHER" id="PTHR10183:SF30">
    <property type="entry name" value="CALPAIN-10"/>
    <property type="match status" value="1"/>
</dbReference>
<dbReference type="GO" id="GO:0004198">
    <property type="term" value="F:calcium-dependent cysteine-type endopeptidase activity"/>
    <property type="evidence" value="ECO:0007669"/>
    <property type="project" value="InterPro"/>
</dbReference>
<keyword evidence="2 6" id="KW-0645">Protease</keyword>
<dbReference type="GO" id="GO:0006508">
    <property type="term" value="P:proteolysis"/>
    <property type="evidence" value="ECO:0007669"/>
    <property type="project" value="UniProtKB-KW"/>
</dbReference>
<dbReference type="PROSITE" id="PS50203">
    <property type="entry name" value="CALPAIN_CAT"/>
    <property type="match status" value="1"/>
</dbReference>
<evidence type="ECO:0000256" key="5">
    <source>
        <dbReference type="PIRSR" id="PIRSR622684-1"/>
    </source>
</evidence>
<dbReference type="SUPFAM" id="SSF54001">
    <property type="entry name" value="Cysteine proteinases"/>
    <property type="match status" value="1"/>
</dbReference>
<dbReference type="Pfam" id="PF00648">
    <property type="entry name" value="Peptidase_C2"/>
    <property type="match status" value="1"/>
</dbReference>
<feature type="domain" description="Calpain catalytic" evidence="7">
    <location>
        <begin position="62"/>
        <end position="331"/>
    </location>
</feature>
<keyword evidence="4 6" id="KW-0788">Thiol protease</keyword>
<accession>A0A3Q7QCD0</accession>
<evidence type="ECO:0000256" key="1">
    <source>
        <dbReference type="ARBA" id="ARBA00007623"/>
    </source>
</evidence>
<feature type="active site" evidence="5 6">
    <location>
        <position position="277"/>
    </location>
</feature>
<dbReference type="GO" id="GO:0005737">
    <property type="term" value="C:cytoplasm"/>
    <property type="evidence" value="ECO:0007669"/>
    <property type="project" value="TreeGrafter"/>
</dbReference>
<dbReference type="CTD" id="11132"/>
<protein>
    <submittedName>
        <fullName evidence="9">Calpain-10 isoform X4</fullName>
    </submittedName>
</protein>
<keyword evidence="3 6" id="KW-0378">Hydrolase</keyword>
<evidence type="ECO:0000256" key="3">
    <source>
        <dbReference type="ARBA" id="ARBA00022801"/>
    </source>
</evidence>
<feature type="active site" evidence="5 6">
    <location>
        <position position="87"/>
    </location>
</feature>
<dbReference type="SMART" id="SM00720">
    <property type="entry name" value="calpain_III"/>
    <property type="match status" value="2"/>
</dbReference>
<dbReference type="Proteomes" id="UP000286641">
    <property type="component" value="Unplaced"/>
</dbReference>
<dbReference type="InterPro" id="IPR033883">
    <property type="entry name" value="C2_III"/>
</dbReference>
<dbReference type="InterPro" id="IPR022684">
    <property type="entry name" value="Calpain_cysteine_protease"/>
</dbReference>
<evidence type="ECO:0000256" key="6">
    <source>
        <dbReference type="PROSITE-ProRule" id="PRU00239"/>
    </source>
</evidence>
<dbReference type="CDD" id="cd00214">
    <property type="entry name" value="Calpain_III"/>
    <property type="match status" value="1"/>
</dbReference>
<reference key="1">
    <citation type="submission" date="2019-01" db="UniProtKB">
        <authorList>
            <consortium name="RefSeq"/>
        </authorList>
    </citation>
    <scope>IDENTIFICATION</scope>
</reference>
<evidence type="ECO:0000313" key="9">
    <source>
        <dbReference type="RefSeq" id="XP_025744370.1"/>
    </source>
</evidence>
<dbReference type="InterPro" id="IPR022682">
    <property type="entry name" value="Calpain_domain_III"/>
</dbReference>
<dbReference type="CDD" id="cd00044">
    <property type="entry name" value="CysPc"/>
    <property type="match status" value="1"/>
</dbReference>
<dbReference type="InterPro" id="IPR000169">
    <property type="entry name" value="Pept_cys_AS"/>
</dbReference>
<dbReference type="InterPro" id="IPR036213">
    <property type="entry name" value="Calpain_III_sf"/>
</dbReference>
<comment type="similarity">
    <text evidence="1">Belongs to the peptidase C2 family.</text>
</comment>
<dbReference type="SUPFAM" id="SSF49758">
    <property type="entry name" value="Calpain large subunit, middle domain (domain III)"/>
    <property type="match status" value="2"/>
</dbReference>
<dbReference type="PRINTS" id="PR00704">
    <property type="entry name" value="CALPAIN"/>
</dbReference>
<dbReference type="Pfam" id="PF01067">
    <property type="entry name" value="Calpain_III"/>
    <property type="match status" value="2"/>
</dbReference>
<dbReference type="InterPro" id="IPR022683">
    <property type="entry name" value="Calpain_III"/>
</dbReference>
<dbReference type="InterPro" id="IPR038765">
    <property type="entry name" value="Papain-like_cys_pep_sf"/>
</dbReference>
<keyword evidence="8" id="KW-1185">Reference proteome</keyword>